<reference evidence="1" key="1">
    <citation type="submission" date="2019-08" db="EMBL/GenBank/DDBJ databases">
        <authorList>
            <person name="Kucharzyk K."/>
            <person name="Murdoch R.W."/>
            <person name="Higgins S."/>
            <person name="Loffler F."/>
        </authorList>
    </citation>
    <scope>NUCLEOTIDE SEQUENCE</scope>
</reference>
<accession>A0A645F8A7</accession>
<proteinExistence type="predicted"/>
<dbReference type="AlphaFoldDB" id="A0A645F8A7"/>
<dbReference type="EMBL" id="VSSQ01056772">
    <property type="protein sequence ID" value="MPN10605.1"/>
    <property type="molecule type" value="Genomic_DNA"/>
</dbReference>
<protein>
    <submittedName>
        <fullName evidence="1">Uncharacterized protein</fullName>
    </submittedName>
</protein>
<organism evidence="1">
    <name type="scientific">bioreactor metagenome</name>
    <dbReference type="NCBI Taxonomy" id="1076179"/>
    <lineage>
        <taxon>unclassified sequences</taxon>
        <taxon>metagenomes</taxon>
        <taxon>ecological metagenomes</taxon>
    </lineage>
</organism>
<gene>
    <name evidence="1" type="ORF">SDC9_157900</name>
</gene>
<comment type="caution">
    <text evidence="1">The sequence shown here is derived from an EMBL/GenBank/DDBJ whole genome shotgun (WGS) entry which is preliminary data.</text>
</comment>
<name>A0A645F8A7_9ZZZZ</name>
<evidence type="ECO:0000313" key="1">
    <source>
        <dbReference type="EMBL" id="MPN10605.1"/>
    </source>
</evidence>
<sequence>MEDTLKIEIKDGRFLITAEQVVAEMDKRLEKGGYPKISDCKMTADSGTMAGFGDVTTQAYDLGEGVQLILYSDVDGNLIQVFYYVVPSKLTDEGSLYGFCCGLNFTMFAPDVDFGTLIDKLDIKNLTENTITSAHSEKSSFTYIVNGDSVMLSIMAN</sequence>